<gene>
    <name evidence="10" type="ORF">BB561_003613</name>
</gene>
<dbReference type="InterPro" id="IPR042036">
    <property type="entry name" value="RRP8_N"/>
</dbReference>
<dbReference type="Pfam" id="PF05148">
    <property type="entry name" value="Methyltransf_8"/>
    <property type="match status" value="1"/>
</dbReference>
<keyword evidence="7 8" id="KW-0539">Nucleus</keyword>
<evidence type="ECO:0000256" key="2">
    <source>
        <dbReference type="ARBA" id="ARBA00006301"/>
    </source>
</evidence>
<feature type="region of interest" description="Disordered" evidence="9">
    <location>
        <begin position="22"/>
        <end position="116"/>
    </location>
</feature>
<evidence type="ECO:0000256" key="7">
    <source>
        <dbReference type="ARBA" id="ARBA00023242"/>
    </source>
</evidence>
<keyword evidence="6 8" id="KW-0949">S-adenosyl-L-methionine</keyword>
<evidence type="ECO:0000313" key="10">
    <source>
        <dbReference type="EMBL" id="PVU92803.1"/>
    </source>
</evidence>
<evidence type="ECO:0000256" key="3">
    <source>
        <dbReference type="ARBA" id="ARBA00022552"/>
    </source>
</evidence>
<proteinExistence type="inferred from homology"/>
<protein>
    <recommendedName>
        <fullName evidence="8">Ribosomal RNA-processing protein 8</fullName>
        <ecNumber evidence="8">2.1.1.-</ecNumber>
    </recommendedName>
</protein>
<comment type="caution">
    <text evidence="10">The sequence shown here is derived from an EMBL/GenBank/DDBJ whole genome shotgun (WGS) entry which is preliminary data.</text>
</comment>
<dbReference type="EMBL" id="MBFR01000149">
    <property type="protein sequence ID" value="PVU92803.1"/>
    <property type="molecule type" value="Genomic_DNA"/>
</dbReference>
<dbReference type="GO" id="GO:0008168">
    <property type="term" value="F:methyltransferase activity"/>
    <property type="evidence" value="ECO:0007669"/>
    <property type="project" value="UniProtKB-KW"/>
</dbReference>
<keyword evidence="5 8" id="KW-0808">Transferase</keyword>
<evidence type="ECO:0000313" key="11">
    <source>
        <dbReference type="Proteomes" id="UP000245383"/>
    </source>
</evidence>
<dbReference type="InterPro" id="IPR029063">
    <property type="entry name" value="SAM-dependent_MTases_sf"/>
</dbReference>
<dbReference type="GO" id="GO:0032259">
    <property type="term" value="P:methylation"/>
    <property type="evidence" value="ECO:0007669"/>
    <property type="project" value="UniProtKB-KW"/>
</dbReference>
<evidence type="ECO:0000256" key="5">
    <source>
        <dbReference type="ARBA" id="ARBA00022679"/>
    </source>
</evidence>
<evidence type="ECO:0000256" key="8">
    <source>
        <dbReference type="RuleBase" id="RU365074"/>
    </source>
</evidence>
<evidence type="ECO:0000256" key="9">
    <source>
        <dbReference type="SAM" id="MobiDB-lite"/>
    </source>
</evidence>
<dbReference type="EC" id="2.1.1.-" evidence="8"/>
<dbReference type="GO" id="GO:0005730">
    <property type="term" value="C:nucleolus"/>
    <property type="evidence" value="ECO:0007669"/>
    <property type="project" value="UniProtKB-SubCell"/>
</dbReference>
<dbReference type="Gene3D" id="3.40.50.150">
    <property type="entry name" value="Vaccinia Virus protein VP39"/>
    <property type="match status" value="1"/>
</dbReference>
<comment type="subcellular location">
    <subcellularLocation>
        <location evidence="1 8">Nucleus</location>
        <location evidence="1 8">Nucleolus</location>
    </subcellularLocation>
</comment>
<dbReference type="Gene3D" id="1.10.10.2150">
    <property type="entry name" value="Ribosomal RNA-processing protein 8, N-terminal domain"/>
    <property type="match status" value="1"/>
</dbReference>
<dbReference type="SUPFAM" id="SSF53335">
    <property type="entry name" value="S-adenosyl-L-methionine-dependent methyltransferases"/>
    <property type="match status" value="1"/>
</dbReference>
<dbReference type="PANTHER" id="PTHR12787:SF0">
    <property type="entry name" value="RIBOSOMAL RNA-PROCESSING PROTEIN 8"/>
    <property type="match status" value="1"/>
</dbReference>
<feature type="compositionally biased region" description="Basic and acidic residues" evidence="9">
    <location>
        <begin position="45"/>
        <end position="55"/>
    </location>
</feature>
<dbReference type="GO" id="GO:0006364">
    <property type="term" value="P:rRNA processing"/>
    <property type="evidence" value="ECO:0007669"/>
    <property type="project" value="UniProtKB-UniRule"/>
</dbReference>
<dbReference type="STRING" id="133385.A0A2T9YKF0"/>
<comment type="similarity">
    <text evidence="2 8">Belongs to the methyltransferase superfamily. RRP8 family.</text>
</comment>
<name>A0A2T9YKF0_9FUNG</name>
<evidence type="ECO:0000256" key="4">
    <source>
        <dbReference type="ARBA" id="ARBA00022603"/>
    </source>
</evidence>
<dbReference type="Proteomes" id="UP000245383">
    <property type="component" value="Unassembled WGS sequence"/>
</dbReference>
<dbReference type="AlphaFoldDB" id="A0A2T9YKF0"/>
<dbReference type="PANTHER" id="PTHR12787">
    <property type="entry name" value="RIBOSOMAL RNA-PROCESSING PROTEIN 8"/>
    <property type="match status" value="1"/>
</dbReference>
<evidence type="ECO:0000256" key="1">
    <source>
        <dbReference type="ARBA" id="ARBA00004604"/>
    </source>
</evidence>
<evidence type="ECO:0000256" key="6">
    <source>
        <dbReference type="ARBA" id="ARBA00022691"/>
    </source>
</evidence>
<comment type="function">
    <text evidence="8">S-adenosyl-L-methionine-dependent methyltransferase that specifically methylates the N(1) position of adenine in helix 25.1 in 25S rRNA. Required both for ribosomal 40S and 60S subunits biogenesis. Required for efficient pre-rRNA cleavage at site A2.</text>
</comment>
<keyword evidence="3 8" id="KW-0698">rRNA processing</keyword>
<feature type="compositionally biased region" description="Polar residues" evidence="9">
    <location>
        <begin position="79"/>
        <end position="116"/>
    </location>
</feature>
<feature type="compositionally biased region" description="Polar residues" evidence="9">
    <location>
        <begin position="56"/>
        <end position="68"/>
    </location>
</feature>
<keyword evidence="11" id="KW-1185">Reference proteome</keyword>
<sequence>MNSSSQQKSKLLKIKKLLELKSKAQESNSVDTKDASLSQKTISKRKNDNSADIKTTKPQKVGTTTVEQQNKKLKPMAQKPQNTANPSKQQQKVENTVTPSKQQQKVQNTVTPSKLQQKMQSKLEGARFRWINEKFYTSSGKDAFDLTQNDPSVFEEARFGQQVKSWPLNPVDLIIENLKKQKPGLDVADMGCGEAKIAQTLSKVHKIRSFDLVAHNEFIEACDITKVPVKNESMDVSIFCLALMGTNWIEFIFESCRILKKGGELIIAEVISRIVDIDEFVKCLTDCGLELLKQDKISKMFIFFIFKKTSNIDKKLKIELKNRAETLLKPCIYKRR</sequence>
<dbReference type="InterPro" id="IPR007823">
    <property type="entry name" value="RRP8"/>
</dbReference>
<dbReference type="OrthoDB" id="10258825at2759"/>
<keyword evidence="4 8" id="KW-0489">Methyltransferase</keyword>
<feature type="compositionally biased region" description="Polar residues" evidence="9">
    <location>
        <begin position="25"/>
        <end position="41"/>
    </location>
</feature>
<organism evidence="10 11">
    <name type="scientific">Smittium simulii</name>
    <dbReference type="NCBI Taxonomy" id="133385"/>
    <lineage>
        <taxon>Eukaryota</taxon>
        <taxon>Fungi</taxon>
        <taxon>Fungi incertae sedis</taxon>
        <taxon>Zoopagomycota</taxon>
        <taxon>Kickxellomycotina</taxon>
        <taxon>Harpellomycetes</taxon>
        <taxon>Harpellales</taxon>
        <taxon>Legeriomycetaceae</taxon>
        <taxon>Smittium</taxon>
    </lineage>
</organism>
<reference evidence="10 11" key="1">
    <citation type="journal article" date="2018" name="MBio">
        <title>Comparative Genomics Reveals the Core Gene Toolbox for the Fungus-Insect Symbiosis.</title>
        <authorList>
            <person name="Wang Y."/>
            <person name="Stata M."/>
            <person name="Wang W."/>
            <person name="Stajich J.E."/>
            <person name="White M.M."/>
            <person name="Moncalvo J.M."/>
        </authorList>
    </citation>
    <scope>NUCLEOTIDE SEQUENCE [LARGE SCALE GENOMIC DNA]</scope>
    <source>
        <strain evidence="10 11">SWE-8-4</strain>
    </source>
</reference>
<accession>A0A2T9YKF0</accession>